<evidence type="ECO:0000313" key="2">
    <source>
        <dbReference type="Proteomes" id="UP000789702"/>
    </source>
</evidence>
<proteinExistence type="predicted"/>
<keyword evidence="2" id="KW-1185">Reference proteome</keyword>
<name>A0ACA9QAC1_9GLOM</name>
<dbReference type="Proteomes" id="UP000789702">
    <property type="component" value="Unassembled WGS sequence"/>
</dbReference>
<feature type="non-terminal residue" evidence="1">
    <location>
        <position position="1"/>
    </location>
</feature>
<accession>A0ACA9QAC1</accession>
<sequence length="85" mass="10046">IQAKLNKLFRIPFKNIQNQTQHIEIAEDQTLFKNVQDQIQHIEITKNQIPFKVIQDQTQNIEITKNITTNIFKFHNSGNAKIIFK</sequence>
<reference evidence="1" key="1">
    <citation type="submission" date="2021-06" db="EMBL/GenBank/DDBJ databases">
        <authorList>
            <person name="Kallberg Y."/>
            <person name="Tangrot J."/>
            <person name="Rosling A."/>
        </authorList>
    </citation>
    <scope>NUCLEOTIDE SEQUENCE</scope>
    <source>
        <strain evidence="1">IL203A</strain>
    </source>
</reference>
<dbReference type="EMBL" id="CAJVPU010042137">
    <property type="protein sequence ID" value="CAG8742935.1"/>
    <property type="molecule type" value="Genomic_DNA"/>
</dbReference>
<evidence type="ECO:0000313" key="1">
    <source>
        <dbReference type="EMBL" id="CAG8742935.1"/>
    </source>
</evidence>
<gene>
    <name evidence="1" type="ORF">DHETER_LOCUS14164</name>
</gene>
<protein>
    <submittedName>
        <fullName evidence="1">16865_t:CDS:1</fullName>
    </submittedName>
</protein>
<organism evidence="1 2">
    <name type="scientific">Dentiscutata heterogama</name>
    <dbReference type="NCBI Taxonomy" id="1316150"/>
    <lineage>
        <taxon>Eukaryota</taxon>
        <taxon>Fungi</taxon>
        <taxon>Fungi incertae sedis</taxon>
        <taxon>Mucoromycota</taxon>
        <taxon>Glomeromycotina</taxon>
        <taxon>Glomeromycetes</taxon>
        <taxon>Diversisporales</taxon>
        <taxon>Gigasporaceae</taxon>
        <taxon>Dentiscutata</taxon>
    </lineage>
</organism>
<comment type="caution">
    <text evidence="1">The sequence shown here is derived from an EMBL/GenBank/DDBJ whole genome shotgun (WGS) entry which is preliminary data.</text>
</comment>